<keyword evidence="2" id="KW-0812">Transmembrane</keyword>
<feature type="transmembrane region" description="Helical" evidence="2">
    <location>
        <begin position="491"/>
        <end position="512"/>
    </location>
</feature>
<dbReference type="RefSeq" id="XP_012190901.1">
    <property type="nucleotide sequence ID" value="XM_012335511.1"/>
</dbReference>
<accession>R9P7K4</accession>
<evidence type="ECO:0000256" key="2">
    <source>
        <dbReference type="SAM" id="Phobius"/>
    </source>
</evidence>
<keyword evidence="2" id="KW-0472">Membrane</keyword>
<feature type="region of interest" description="Disordered" evidence="1">
    <location>
        <begin position="439"/>
        <end position="479"/>
    </location>
</feature>
<dbReference type="eggNOG" id="ENOG502QX4D">
    <property type="taxonomic scope" value="Eukaryota"/>
</dbReference>
<dbReference type="GeneID" id="24110180"/>
<evidence type="ECO:0000313" key="4">
    <source>
        <dbReference type="Proteomes" id="UP000014071"/>
    </source>
</evidence>
<evidence type="ECO:0000313" key="3">
    <source>
        <dbReference type="EMBL" id="GAC97314.1"/>
    </source>
</evidence>
<organism evidence="3 4">
    <name type="scientific">Pseudozyma hubeiensis (strain SY62)</name>
    <name type="common">Yeast</name>
    <dbReference type="NCBI Taxonomy" id="1305764"/>
    <lineage>
        <taxon>Eukaryota</taxon>
        <taxon>Fungi</taxon>
        <taxon>Dikarya</taxon>
        <taxon>Basidiomycota</taxon>
        <taxon>Ustilaginomycotina</taxon>
        <taxon>Ustilaginomycetes</taxon>
        <taxon>Ustilaginales</taxon>
        <taxon>Ustilaginaceae</taxon>
        <taxon>Pseudozyma</taxon>
    </lineage>
</organism>
<evidence type="ECO:0000256" key="1">
    <source>
        <dbReference type="SAM" id="MobiDB-lite"/>
    </source>
</evidence>
<name>R9P7K4_PSEHS</name>
<keyword evidence="3" id="KW-0808">Transferase</keyword>
<dbReference type="GO" id="GO:0004674">
    <property type="term" value="F:protein serine/threonine kinase activity"/>
    <property type="evidence" value="ECO:0007669"/>
    <property type="project" value="UniProtKB-KW"/>
</dbReference>
<feature type="transmembrane region" description="Helical" evidence="2">
    <location>
        <begin position="218"/>
        <end position="244"/>
    </location>
</feature>
<keyword evidence="3" id="KW-0418">Kinase</keyword>
<dbReference type="AlphaFoldDB" id="R9P7K4"/>
<dbReference type="OrthoDB" id="2545510at2759"/>
<feature type="transmembrane region" description="Helical" evidence="2">
    <location>
        <begin position="264"/>
        <end position="284"/>
    </location>
</feature>
<keyword evidence="3" id="KW-0723">Serine/threonine-protein kinase</keyword>
<keyword evidence="2" id="KW-1133">Transmembrane helix</keyword>
<proteinExistence type="predicted"/>
<feature type="transmembrane region" description="Helical" evidence="2">
    <location>
        <begin position="378"/>
        <end position="408"/>
    </location>
</feature>
<sequence>MPSPSFPSDDPRSVDTLGAPNYPCSLRRFGALRPLCIVCTYRSLAFNNLAHVFSQQRIALNRLAVMIDATGEAGSKRRTKLCHSSQGSKRRKLPASKLPVSIKSSGTTASAATRIVIPHQSTVLARARAPMLHAFNATLPTDKFPPLSGDHQIDIQDLQAFLEHMFRPQLPTSFKLQIYLCIGIVSFLLVLCAPIVLQRLLYRRAWLFKLWHVGGGTFVIPNAVLAFLLLEALFGMLWIAYAIITLEHYRYHNYQRSYFAWRTLIWTVLWTGCWWTSFGLLSAFPDALTLKTKGRRQKSLILSPAVFNIACWGVPLLQYASILPLVIIDSRDNASVAAGFETWLDDVQVALRGAVPDAVFAQLRLRAMHLWLDMTEVYWYFGVIMASLCCWSIVALLVFMPVGAHVLLRIRLQLQLETLKMQAAGGRLVDRRLESGVDIDQDSPGLPRRSERFSATASGLPPLREPARPSPNSRPSSRTARERLVQNLKRLFKNLLVQYLGISVAILCFFFASGKDALQVYSAARRNDTIRTETQSILFAAWTMVVFASLTLFCTYRRSFDPSLSVDLSDEEPSTLAPRSVLVGLRTPLSHLWNKCSQSAASRVATEASGLECLTIQTGNEASSRPALLITTPTQSTLSVAADSCQCCWSAPASDRSGDTLVSSSKSCFKTSLTHKVAAVSPAVEIFFATPFGKMPAVPASALRPRIRSFSMNATDTRIACLDIEEELAPTSSNSSPGKQGYLRKDSTSSVKRRRSKRSRCSSISTKNAVVLSDHARAFAGYAQVAASGSNAPQKAESTPILARRISTAEVRSSRRIADAEEMHFVPQLDMEAKCFVPPGTLVKEDDKVKEDHEG</sequence>
<gene>
    <name evidence="3" type="ORF">PHSY_004899</name>
</gene>
<feature type="transmembrane region" description="Helical" evidence="2">
    <location>
        <begin position="537"/>
        <end position="556"/>
    </location>
</feature>
<feature type="transmembrane region" description="Helical" evidence="2">
    <location>
        <begin position="176"/>
        <end position="197"/>
    </location>
</feature>
<protein>
    <submittedName>
        <fullName evidence="3">Serine/threonine protein kinase</fullName>
    </submittedName>
</protein>
<feature type="transmembrane region" description="Helical" evidence="2">
    <location>
        <begin position="305"/>
        <end position="328"/>
    </location>
</feature>
<dbReference type="HOGENOM" id="CLU_395460_0_0_1"/>
<feature type="compositionally biased region" description="Basic residues" evidence="1">
    <location>
        <begin position="751"/>
        <end position="760"/>
    </location>
</feature>
<feature type="region of interest" description="Disordered" evidence="1">
    <location>
        <begin position="729"/>
        <end position="762"/>
    </location>
</feature>
<dbReference type="Proteomes" id="UP000014071">
    <property type="component" value="Unassembled WGS sequence"/>
</dbReference>
<reference evidence="4" key="1">
    <citation type="journal article" date="2013" name="Genome Announc.">
        <title>Draft genome sequence of the basidiomycetous yeast-like fungus Pseudozyma hubeiensis SY62, which produces an abundant amount of the biosurfactant mannosylerythritol lipids.</title>
        <authorList>
            <person name="Konishi M."/>
            <person name="Hatada Y."/>
            <person name="Horiuchi J."/>
        </authorList>
    </citation>
    <scope>NUCLEOTIDE SEQUENCE [LARGE SCALE GENOMIC DNA]</scope>
    <source>
        <strain evidence="4">SY62</strain>
    </source>
</reference>
<dbReference type="EMBL" id="DF238808">
    <property type="protein sequence ID" value="GAC97314.1"/>
    <property type="molecule type" value="Genomic_DNA"/>
</dbReference>
<keyword evidence="4" id="KW-1185">Reference proteome</keyword>